<dbReference type="PROSITE" id="PS51198">
    <property type="entry name" value="UVRD_HELICASE_ATP_BIND"/>
    <property type="match status" value="1"/>
</dbReference>
<dbReference type="Gene3D" id="3.40.50.300">
    <property type="entry name" value="P-loop containing nucleotide triphosphate hydrolases"/>
    <property type="match status" value="2"/>
</dbReference>
<dbReference type="GO" id="GO:0016787">
    <property type="term" value="F:hydrolase activity"/>
    <property type="evidence" value="ECO:0007669"/>
    <property type="project" value="UniProtKB-UniRule"/>
</dbReference>
<evidence type="ECO:0000256" key="4">
    <source>
        <dbReference type="ARBA" id="ARBA00022806"/>
    </source>
</evidence>
<dbReference type="CDD" id="cd17932">
    <property type="entry name" value="DEXQc_UvrD"/>
    <property type="match status" value="1"/>
</dbReference>
<dbReference type="GO" id="GO:0000725">
    <property type="term" value="P:recombinational repair"/>
    <property type="evidence" value="ECO:0007669"/>
    <property type="project" value="TreeGrafter"/>
</dbReference>
<evidence type="ECO:0000313" key="10">
    <source>
        <dbReference type="EMBL" id="OBH86650.1"/>
    </source>
</evidence>
<keyword evidence="6" id="KW-0238">DNA-binding</keyword>
<name>A0A1A2UDS9_MYCSC</name>
<proteinExistence type="predicted"/>
<keyword evidence="7" id="KW-0234">DNA repair</keyword>
<organism evidence="10 11">
    <name type="scientific">Mycobacterium scrofulaceum</name>
    <dbReference type="NCBI Taxonomy" id="1783"/>
    <lineage>
        <taxon>Bacteria</taxon>
        <taxon>Bacillati</taxon>
        <taxon>Actinomycetota</taxon>
        <taxon>Actinomycetes</taxon>
        <taxon>Mycobacteriales</taxon>
        <taxon>Mycobacteriaceae</taxon>
        <taxon>Mycobacterium</taxon>
    </lineage>
</organism>
<evidence type="ECO:0000256" key="5">
    <source>
        <dbReference type="ARBA" id="ARBA00022840"/>
    </source>
</evidence>
<feature type="domain" description="UvrD-like helicase ATP-binding" evidence="9">
    <location>
        <begin position="15"/>
        <end position="342"/>
    </location>
</feature>
<evidence type="ECO:0000256" key="1">
    <source>
        <dbReference type="ARBA" id="ARBA00022741"/>
    </source>
</evidence>
<dbReference type="PANTHER" id="PTHR11070">
    <property type="entry name" value="UVRD / RECB / PCRA DNA HELICASE FAMILY MEMBER"/>
    <property type="match status" value="1"/>
</dbReference>
<keyword evidence="4 8" id="KW-0347">Helicase</keyword>
<gene>
    <name evidence="10" type="ORF">A5679_26910</name>
</gene>
<dbReference type="PANTHER" id="PTHR11070:SF2">
    <property type="entry name" value="ATP-DEPENDENT DNA HELICASE SRS2"/>
    <property type="match status" value="1"/>
</dbReference>
<dbReference type="InterPro" id="IPR014016">
    <property type="entry name" value="UvrD-like_ATP-bd"/>
</dbReference>
<evidence type="ECO:0000256" key="7">
    <source>
        <dbReference type="ARBA" id="ARBA00023204"/>
    </source>
</evidence>
<reference evidence="10 11" key="1">
    <citation type="submission" date="2016-06" db="EMBL/GenBank/DDBJ databases">
        <authorList>
            <person name="Kjaerup R.B."/>
            <person name="Dalgaard T.S."/>
            <person name="Juul-Madsen H.R."/>
        </authorList>
    </citation>
    <scope>NUCLEOTIDE SEQUENCE [LARGE SCALE GENOMIC DNA]</scope>
    <source>
        <strain evidence="10 11">E2838</strain>
    </source>
</reference>
<evidence type="ECO:0000256" key="6">
    <source>
        <dbReference type="ARBA" id="ARBA00023125"/>
    </source>
</evidence>
<evidence type="ECO:0000256" key="8">
    <source>
        <dbReference type="PROSITE-ProRule" id="PRU00560"/>
    </source>
</evidence>
<dbReference type="Gene3D" id="1.10.10.160">
    <property type="match status" value="1"/>
</dbReference>
<keyword evidence="3 8" id="KW-0378">Hydrolase</keyword>
<protein>
    <recommendedName>
        <fullName evidence="9">UvrD-like helicase ATP-binding domain-containing protein</fullName>
    </recommendedName>
</protein>
<dbReference type="GO" id="GO:0005524">
    <property type="term" value="F:ATP binding"/>
    <property type="evidence" value="ECO:0007669"/>
    <property type="project" value="UniProtKB-UniRule"/>
</dbReference>
<sequence>MKEFFGCHAEALGFLPDKEKYEAITASPDATLYVVAGPGTGKTACLAARLLKLVLVDDVPPDGIVATTFTNKAAAELRSRVLDWGFRMTSHLAADKRLSKKKRKAVEAVDVNQIVTGTIDSLCEDMLMRYRDPGTQPPIVVDEFVAGTLMLRNGLFEDGRFRSRRFDDLLMYLDARASKFGWNVGRKTEVLAAVADRLIHDQVDTARYQQERDPDEKYKRQKLIEAVTSYREELDQRLMMDYARLEEEAFTRLRNGQLSTFVGRIRALLVDEYQDTNLLQEQIYFQLGRACAGALTVVGDDDQSLYRFRGATVELFSGFPERAAAVGWAPKPVYLQTNYRSTQQIVWFVDKYARLDPGYQQVRASNKPPLTPRANAPEGPPVMAMFRDTAEELAQSLAGMLRQVFRGDGFKLDSGETIHCQHREGDIGDAALLCGSPREHRGNTPALPGLLRQALLPDIKVFNPRGQELQDIPAVAALGGGLLSCLDPDGRIEAGIFLPPQTRSTFQTWRLSANDYPALNKKLPRNFIKGWASRRGFPERVAVLELLYSLSAFLPEFHDDAEGQVYLEAFARQLSACEQVSSFRGRVITDPNGERDAKGLNLGDRSVRDLLQHFLGPLAAGSVDVNEDLIEDFPRDRLPVLSIHQAKGLEFPLAIVDIGSSFKSNHHSNRFKRYPIGPTAAQVMEDHFRSYTPLGVPQRDDVDRAFDDLYRQYFVAFSRARDVLLLVALNSARPDANIPNVAMGWRRDGKAVWAKTPPFVEI</sequence>
<dbReference type="RefSeq" id="WP_067310635.1">
    <property type="nucleotide sequence ID" value="NZ_LZJY01000419.1"/>
</dbReference>
<dbReference type="Pfam" id="PF00580">
    <property type="entry name" value="UvrD-helicase"/>
    <property type="match status" value="1"/>
</dbReference>
<evidence type="ECO:0000256" key="3">
    <source>
        <dbReference type="ARBA" id="ARBA00022801"/>
    </source>
</evidence>
<evidence type="ECO:0000259" key="9">
    <source>
        <dbReference type="PROSITE" id="PS51198"/>
    </source>
</evidence>
<dbReference type="EMBL" id="LZJY01000419">
    <property type="protein sequence ID" value="OBH86650.1"/>
    <property type="molecule type" value="Genomic_DNA"/>
</dbReference>
<dbReference type="InterPro" id="IPR027417">
    <property type="entry name" value="P-loop_NTPase"/>
</dbReference>
<dbReference type="Proteomes" id="UP000092207">
    <property type="component" value="Unassembled WGS sequence"/>
</dbReference>
<evidence type="ECO:0000256" key="2">
    <source>
        <dbReference type="ARBA" id="ARBA00022763"/>
    </source>
</evidence>
<dbReference type="InterPro" id="IPR013986">
    <property type="entry name" value="DExx_box_DNA_helicase_dom_sf"/>
</dbReference>
<accession>A0A1A2UDS9</accession>
<comment type="caution">
    <text evidence="10">The sequence shown here is derived from an EMBL/GenBank/DDBJ whole genome shotgun (WGS) entry which is preliminary data.</text>
</comment>
<dbReference type="SUPFAM" id="SSF52540">
    <property type="entry name" value="P-loop containing nucleoside triphosphate hydrolases"/>
    <property type="match status" value="1"/>
</dbReference>
<feature type="binding site" evidence="8">
    <location>
        <begin position="36"/>
        <end position="43"/>
    </location>
    <ligand>
        <name>ATP</name>
        <dbReference type="ChEBI" id="CHEBI:30616"/>
    </ligand>
</feature>
<evidence type="ECO:0000313" key="11">
    <source>
        <dbReference type="Proteomes" id="UP000092207"/>
    </source>
</evidence>
<keyword evidence="1 8" id="KW-0547">Nucleotide-binding</keyword>
<dbReference type="GO" id="GO:0003677">
    <property type="term" value="F:DNA binding"/>
    <property type="evidence" value="ECO:0007669"/>
    <property type="project" value="UniProtKB-KW"/>
</dbReference>
<dbReference type="InterPro" id="IPR000212">
    <property type="entry name" value="DNA_helicase_UvrD/REP"/>
</dbReference>
<dbReference type="AlphaFoldDB" id="A0A1A2UDS9"/>
<keyword evidence="5 8" id="KW-0067">ATP-binding</keyword>
<dbReference type="GO" id="GO:0043138">
    <property type="term" value="F:3'-5' DNA helicase activity"/>
    <property type="evidence" value="ECO:0007669"/>
    <property type="project" value="TreeGrafter"/>
</dbReference>
<keyword evidence="2" id="KW-0227">DNA damage</keyword>